<evidence type="ECO:0000313" key="2">
    <source>
        <dbReference type="EMBL" id="ODQ48837.1"/>
    </source>
</evidence>
<accession>A0A1E3NRT2</accession>
<gene>
    <name evidence="2" type="ORF">PICMEDRAFT_14369</name>
</gene>
<organism evidence="2 3">
    <name type="scientific">Pichia membranifaciens NRRL Y-2026</name>
    <dbReference type="NCBI Taxonomy" id="763406"/>
    <lineage>
        <taxon>Eukaryota</taxon>
        <taxon>Fungi</taxon>
        <taxon>Dikarya</taxon>
        <taxon>Ascomycota</taxon>
        <taxon>Saccharomycotina</taxon>
        <taxon>Pichiomycetes</taxon>
        <taxon>Pichiales</taxon>
        <taxon>Pichiaceae</taxon>
        <taxon>Pichia</taxon>
    </lineage>
</organism>
<keyword evidence="3" id="KW-1185">Reference proteome</keyword>
<reference evidence="2 3" key="1">
    <citation type="journal article" date="2016" name="Proc. Natl. Acad. Sci. U.S.A.">
        <title>Comparative genomics of biotechnologically important yeasts.</title>
        <authorList>
            <person name="Riley R."/>
            <person name="Haridas S."/>
            <person name="Wolfe K.H."/>
            <person name="Lopes M.R."/>
            <person name="Hittinger C.T."/>
            <person name="Goeker M."/>
            <person name="Salamov A.A."/>
            <person name="Wisecaver J.H."/>
            <person name="Long T.M."/>
            <person name="Calvey C.H."/>
            <person name="Aerts A.L."/>
            <person name="Barry K.W."/>
            <person name="Choi C."/>
            <person name="Clum A."/>
            <person name="Coughlan A.Y."/>
            <person name="Deshpande S."/>
            <person name="Douglass A.P."/>
            <person name="Hanson S.J."/>
            <person name="Klenk H.-P."/>
            <person name="LaButti K.M."/>
            <person name="Lapidus A."/>
            <person name="Lindquist E.A."/>
            <person name="Lipzen A.M."/>
            <person name="Meier-Kolthoff J.P."/>
            <person name="Ohm R.A."/>
            <person name="Otillar R.P."/>
            <person name="Pangilinan J.L."/>
            <person name="Peng Y."/>
            <person name="Rokas A."/>
            <person name="Rosa C.A."/>
            <person name="Scheuner C."/>
            <person name="Sibirny A.A."/>
            <person name="Slot J.C."/>
            <person name="Stielow J.B."/>
            <person name="Sun H."/>
            <person name="Kurtzman C.P."/>
            <person name="Blackwell M."/>
            <person name="Grigoriev I.V."/>
            <person name="Jeffries T.W."/>
        </authorList>
    </citation>
    <scope>NUCLEOTIDE SEQUENCE [LARGE SCALE GENOMIC DNA]</scope>
    <source>
        <strain evidence="2 3">NRRL Y-2026</strain>
    </source>
</reference>
<feature type="compositionally biased region" description="Polar residues" evidence="1">
    <location>
        <begin position="29"/>
        <end position="38"/>
    </location>
</feature>
<sequence>MNLSKLTNPAEPEVNFGGLQHRPSPDNDLVSTGTQTDVGTLDSDSRTMSSTVAAVETSGRDEYEEYHDEYNGDEDNYENDNDTELGVGSDKDGDSYTRSDARDTGSQKRRSTAEYRTLYQFLLDKYKNANHTSKVLDEFELYLKKLSKYQQLRNNTLVDALKFIDKHESFESRSDLSNTQLEEKLMSILRNNERMRPLVTKLIDLEKVETSDDSRANLNAFHNLIGINDSLSSDLAIQESNIFPDLYTSRYDFFELVKKNQRYENKVRSYLDLKDQIKSESSAESVQTEVEPQTPRKRAKPSASSSNGNGMVTRSEGTENSLKITIQRKRRKVVSEPRA</sequence>
<dbReference type="Proteomes" id="UP000094455">
    <property type="component" value="Unassembled WGS sequence"/>
</dbReference>
<feature type="region of interest" description="Disordered" evidence="1">
    <location>
        <begin position="278"/>
        <end position="339"/>
    </location>
</feature>
<dbReference type="OrthoDB" id="3997887at2759"/>
<feature type="region of interest" description="Disordered" evidence="1">
    <location>
        <begin position="1"/>
        <end position="110"/>
    </location>
</feature>
<dbReference type="AlphaFoldDB" id="A0A1E3NRT2"/>
<feature type="compositionally biased region" description="Basic and acidic residues" evidence="1">
    <location>
        <begin position="89"/>
        <end position="106"/>
    </location>
</feature>
<feature type="compositionally biased region" description="Polar residues" evidence="1">
    <location>
        <begin position="302"/>
        <end position="312"/>
    </location>
</feature>
<name>A0A1E3NRT2_9ASCO</name>
<proteinExistence type="predicted"/>
<feature type="compositionally biased region" description="Polar residues" evidence="1">
    <location>
        <begin position="279"/>
        <end position="291"/>
    </location>
</feature>
<evidence type="ECO:0000313" key="3">
    <source>
        <dbReference type="Proteomes" id="UP000094455"/>
    </source>
</evidence>
<protein>
    <submittedName>
        <fullName evidence="2">Uncharacterized protein</fullName>
    </submittedName>
</protein>
<evidence type="ECO:0000256" key="1">
    <source>
        <dbReference type="SAM" id="MobiDB-lite"/>
    </source>
</evidence>
<dbReference type="RefSeq" id="XP_019019950.1">
    <property type="nucleotide sequence ID" value="XM_019160341.1"/>
</dbReference>
<dbReference type="GeneID" id="30177028"/>
<feature type="compositionally biased region" description="Acidic residues" evidence="1">
    <location>
        <begin position="62"/>
        <end position="83"/>
    </location>
</feature>
<dbReference type="EMBL" id="KV454001">
    <property type="protein sequence ID" value="ODQ48837.1"/>
    <property type="molecule type" value="Genomic_DNA"/>
</dbReference>